<protein>
    <submittedName>
        <fullName evidence="3">Glycosyltransferase</fullName>
    </submittedName>
</protein>
<sequence>MLKTNIRMSRPEEGQGLKEKPNKYRILHVIDHLGSGGAQETVCQLVKYSQAERFQPEVLTLHGFGHYWDVLRSWGVPVRTLVPQGFARAAIPFIFLRLVFLLARNRYDIVHTHLIGANVLAAPLAALYRVPVRFTHDQTHDDVRGYSFIHRWLDTLANRLNHRVIAVSSSICTFLCRQERIPADKISVIYNSVDLVRFSPRNDPRAREEARQKWHVPAEALIVGGVGRLHYQKNFPLFLEVASEVCARLPQALFVIAGEGPEQAALEEMSRKLGLAARLRFLGFVKEMPELYQALDLLVLTSHFEGTPLTVLEAMAMGVPVVAARVDGVEEVIEDGADGILVPPGNKDLFVTEICRVLQDQSLRQRLSRAGREKARRRFSAEAMVRQVESLYLQYLENGSASDEKNCLPPLVHPAQQS</sequence>
<dbReference type="SUPFAM" id="SSF53756">
    <property type="entry name" value="UDP-Glycosyltransferase/glycogen phosphorylase"/>
    <property type="match status" value="1"/>
</dbReference>
<dbReference type="AlphaFoldDB" id="A0A7V6DPL4"/>
<feature type="domain" description="Glycosyltransferase subfamily 4-like N-terminal" evidence="2">
    <location>
        <begin position="36"/>
        <end position="196"/>
    </location>
</feature>
<dbReference type="Gene3D" id="3.40.50.2000">
    <property type="entry name" value="Glycogen Phosphorylase B"/>
    <property type="match status" value="2"/>
</dbReference>
<keyword evidence="3" id="KW-0808">Transferase</keyword>
<dbReference type="Pfam" id="PF13439">
    <property type="entry name" value="Glyco_transf_4"/>
    <property type="match status" value="1"/>
</dbReference>
<evidence type="ECO:0000259" key="2">
    <source>
        <dbReference type="Pfam" id="PF13439"/>
    </source>
</evidence>
<proteinExistence type="predicted"/>
<dbReference type="EMBL" id="DTGR01000106">
    <property type="protein sequence ID" value="HHS29363.1"/>
    <property type="molecule type" value="Genomic_DNA"/>
</dbReference>
<dbReference type="GO" id="GO:0016758">
    <property type="term" value="F:hexosyltransferase activity"/>
    <property type="evidence" value="ECO:0007669"/>
    <property type="project" value="TreeGrafter"/>
</dbReference>
<evidence type="ECO:0000259" key="1">
    <source>
        <dbReference type="Pfam" id="PF00534"/>
    </source>
</evidence>
<dbReference type="PANTHER" id="PTHR45947:SF3">
    <property type="entry name" value="SULFOQUINOVOSYL TRANSFERASE SQD2"/>
    <property type="match status" value="1"/>
</dbReference>
<accession>A0A7V6DPL4</accession>
<feature type="domain" description="Glycosyl transferase family 1" evidence="1">
    <location>
        <begin position="207"/>
        <end position="373"/>
    </location>
</feature>
<gene>
    <name evidence="3" type="ORF">ENV52_06645</name>
</gene>
<dbReference type="InterPro" id="IPR001296">
    <property type="entry name" value="Glyco_trans_1"/>
</dbReference>
<evidence type="ECO:0000313" key="3">
    <source>
        <dbReference type="EMBL" id="HHS29363.1"/>
    </source>
</evidence>
<reference evidence="3" key="1">
    <citation type="journal article" date="2020" name="mSystems">
        <title>Genome- and Community-Level Interaction Insights into Carbon Utilization and Element Cycling Functions of Hydrothermarchaeota in Hydrothermal Sediment.</title>
        <authorList>
            <person name="Zhou Z."/>
            <person name="Liu Y."/>
            <person name="Xu W."/>
            <person name="Pan J."/>
            <person name="Luo Z.H."/>
            <person name="Li M."/>
        </authorList>
    </citation>
    <scope>NUCLEOTIDE SEQUENCE [LARGE SCALE GENOMIC DNA]</scope>
    <source>
        <strain evidence="3">SpSt-767</strain>
    </source>
</reference>
<dbReference type="InterPro" id="IPR028098">
    <property type="entry name" value="Glyco_trans_4-like_N"/>
</dbReference>
<dbReference type="InterPro" id="IPR050194">
    <property type="entry name" value="Glycosyltransferase_grp1"/>
</dbReference>
<organism evidence="3">
    <name type="scientific">Desulfobacca acetoxidans</name>
    <dbReference type="NCBI Taxonomy" id="60893"/>
    <lineage>
        <taxon>Bacteria</taxon>
        <taxon>Pseudomonadati</taxon>
        <taxon>Thermodesulfobacteriota</taxon>
        <taxon>Desulfobaccia</taxon>
        <taxon>Desulfobaccales</taxon>
        <taxon>Desulfobaccaceae</taxon>
        <taxon>Desulfobacca</taxon>
    </lineage>
</organism>
<comment type="caution">
    <text evidence="3">The sequence shown here is derived from an EMBL/GenBank/DDBJ whole genome shotgun (WGS) entry which is preliminary data.</text>
</comment>
<name>A0A7V6DPL4_9BACT</name>
<dbReference type="Pfam" id="PF00534">
    <property type="entry name" value="Glycos_transf_1"/>
    <property type="match status" value="1"/>
</dbReference>
<dbReference type="PANTHER" id="PTHR45947">
    <property type="entry name" value="SULFOQUINOVOSYL TRANSFERASE SQD2"/>
    <property type="match status" value="1"/>
</dbReference>